<dbReference type="AlphaFoldDB" id="A0AAD6ZGS7"/>
<gene>
    <name evidence="2" type="ORF">DFH08DRAFT_818378</name>
</gene>
<name>A0AAD6ZGS7_9AGAR</name>
<dbReference type="EMBL" id="JARIHO010000049">
    <property type="protein sequence ID" value="KAJ7322001.1"/>
    <property type="molecule type" value="Genomic_DNA"/>
</dbReference>
<evidence type="ECO:0000313" key="2">
    <source>
        <dbReference type="EMBL" id="KAJ7322001.1"/>
    </source>
</evidence>
<reference evidence="2" key="1">
    <citation type="submission" date="2023-03" db="EMBL/GenBank/DDBJ databases">
        <title>Massive genome expansion in bonnet fungi (Mycena s.s.) driven by repeated elements and novel gene families across ecological guilds.</title>
        <authorList>
            <consortium name="Lawrence Berkeley National Laboratory"/>
            <person name="Harder C.B."/>
            <person name="Miyauchi S."/>
            <person name="Viragh M."/>
            <person name="Kuo A."/>
            <person name="Thoen E."/>
            <person name="Andreopoulos B."/>
            <person name="Lu D."/>
            <person name="Skrede I."/>
            <person name="Drula E."/>
            <person name="Henrissat B."/>
            <person name="Morin E."/>
            <person name="Kohler A."/>
            <person name="Barry K."/>
            <person name="LaButti K."/>
            <person name="Morin E."/>
            <person name="Salamov A."/>
            <person name="Lipzen A."/>
            <person name="Mereny Z."/>
            <person name="Hegedus B."/>
            <person name="Baldrian P."/>
            <person name="Stursova M."/>
            <person name="Weitz H."/>
            <person name="Taylor A."/>
            <person name="Grigoriev I.V."/>
            <person name="Nagy L.G."/>
            <person name="Martin F."/>
            <person name="Kauserud H."/>
        </authorList>
    </citation>
    <scope>NUCLEOTIDE SEQUENCE</scope>
    <source>
        <strain evidence="2">CBHHK002</strain>
    </source>
</reference>
<protein>
    <submittedName>
        <fullName evidence="2">Uncharacterized protein</fullName>
    </submittedName>
</protein>
<organism evidence="2 3">
    <name type="scientific">Mycena albidolilacea</name>
    <dbReference type="NCBI Taxonomy" id="1033008"/>
    <lineage>
        <taxon>Eukaryota</taxon>
        <taxon>Fungi</taxon>
        <taxon>Dikarya</taxon>
        <taxon>Basidiomycota</taxon>
        <taxon>Agaricomycotina</taxon>
        <taxon>Agaricomycetes</taxon>
        <taxon>Agaricomycetidae</taxon>
        <taxon>Agaricales</taxon>
        <taxon>Marasmiineae</taxon>
        <taxon>Mycenaceae</taxon>
        <taxon>Mycena</taxon>
    </lineage>
</organism>
<sequence length="662" mass="74762">MSSATDQTTYVDVTDHLRRISFLVNTSSPVLAPPLVAEWLSNFCSETQDKQAGPKITRAISSSSSSSDDILPIPNSTPLIRHNVKLHRKTTLSVLYTYEDPDIVVEYPETSPAGIGYLMRRNPYNWRNPLLDVVYSQGQPSGRSKKGEEEICNLLIDPAQVRESPDDSNRILCTKIHSTCSHFSSGFHCRTHFIIFLRQGAKACPQVNLTEASVPHSSASRAQVQDRLRIDLETHAATTSPNCTIFEKTAAFIAAICSLGCGSSESSEVPNLPPSEQEQWAFLEAHQNQIQRGYEPAIPKCPGRIALEYNYRGKAFVVCEFHSSNNRFHLYRILDDSYNLDYIEAFFNEDDDELQRIEEAACLLGYGPLATCKNITNFSSQRFHCPFDHRDAHGRLIQLPMRMLPCNTKFTLYEPLEQFRLACPYATIPLPRETPPQIKDDLLEVLKSLDGDLADLTPRRFLRHPILQAYLRQKFPQLPNPTLSDLHSSFSNREHLRVYIKTAKVDFFPHGTGWKGQFSNFPCVLFGSKNGKMQTCQQKITTFAASSISPTSPHEFDTDPSSGPEPAKNLQLIVCMTPNGSRRLQRSQYLQSDIGFQRIEGFHEFEIAAMDSFANTSMIRGVIFLRIYLNRQTALAHKMVMDTVNNIVRLTRVRLSNGIISM</sequence>
<comment type="caution">
    <text evidence="2">The sequence shown here is derived from an EMBL/GenBank/DDBJ whole genome shotgun (WGS) entry which is preliminary data.</text>
</comment>
<evidence type="ECO:0000256" key="1">
    <source>
        <dbReference type="SAM" id="MobiDB-lite"/>
    </source>
</evidence>
<accession>A0AAD6ZGS7</accession>
<keyword evidence="3" id="KW-1185">Reference proteome</keyword>
<dbReference type="Proteomes" id="UP001218218">
    <property type="component" value="Unassembled WGS sequence"/>
</dbReference>
<feature type="region of interest" description="Disordered" evidence="1">
    <location>
        <begin position="51"/>
        <end position="71"/>
    </location>
</feature>
<evidence type="ECO:0000313" key="3">
    <source>
        <dbReference type="Proteomes" id="UP001218218"/>
    </source>
</evidence>
<proteinExistence type="predicted"/>